<evidence type="ECO:0000256" key="15">
    <source>
        <dbReference type="ARBA" id="ARBA00023212"/>
    </source>
</evidence>
<feature type="compositionally biased region" description="Pro residues" evidence="22">
    <location>
        <begin position="51"/>
        <end position="67"/>
    </location>
</feature>
<keyword evidence="10" id="KW-0346">Stress response</keyword>
<keyword evidence="13" id="KW-0472">Membrane</keyword>
<keyword evidence="9" id="KW-0965">Cell junction</keyword>
<evidence type="ECO:0000256" key="14">
    <source>
        <dbReference type="ARBA" id="ARBA00023203"/>
    </source>
</evidence>
<keyword evidence="12" id="KW-0175">Coiled coil</keyword>
<dbReference type="Proteomes" id="UP000316079">
    <property type="component" value="Unassembled WGS sequence"/>
</dbReference>
<feature type="region of interest" description="Disordered" evidence="22">
    <location>
        <begin position="193"/>
        <end position="216"/>
    </location>
</feature>
<feature type="region of interest" description="Disordered" evidence="22">
    <location>
        <begin position="257"/>
        <end position="283"/>
    </location>
</feature>
<evidence type="ECO:0000256" key="20">
    <source>
        <dbReference type="ARBA" id="ARBA00040095"/>
    </source>
</evidence>
<evidence type="ECO:0000256" key="4">
    <source>
        <dbReference type="ARBA" id="ARBA00004316"/>
    </source>
</evidence>
<keyword evidence="8" id="KW-0341">Growth regulation</keyword>
<dbReference type="GO" id="GO:0045202">
    <property type="term" value="C:synapse"/>
    <property type="evidence" value="ECO:0007669"/>
    <property type="project" value="UniProtKB-SubCell"/>
</dbReference>
<name>A0A553RKK5_9TELE</name>
<dbReference type="InterPro" id="IPR009533">
    <property type="entry name" value="FAM107"/>
</dbReference>
<dbReference type="OrthoDB" id="5963205at2759"/>
<evidence type="ECO:0000256" key="11">
    <source>
        <dbReference type="ARBA" id="ARBA00023018"/>
    </source>
</evidence>
<proteinExistence type="predicted"/>
<evidence type="ECO:0000256" key="18">
    <source>
        <dbReference type="ARBA" id="ARBA00023306"/>
    </source>
</evidence>
<dbReference type="EMBL" id="SRMA01023893">
    <property type="protein sequence ID" value="TRZ02716.1"/>
    <property type="molecule type" value="Genomic_DNA"/>
</dbReference>
<dbReference type="GO" id="GO:0005634">
    <property type="term" value="C:nucleus"/>
    <property type="evidence" value="ECO:0007669"/>
    <property type="project" value="UniProtKB-SubCell"/>
</dbReference>
<evidence type="ECO:0000256" key="1">
    <source>
        <dbReference type="ARBA" id="ARBA00004123"/>
    </source>
</evidence>
<evidence type="ECO:0000256" key="5">
    <source>
        <dbReference type="ARBA" id="ARBA00004529"/>
    </source>
</evidence>
<evidence type="ECO:0000256" key="9">
    <source>
        <dbReference type="ARBA" id="ARBA00022949"/>
    </source>
</evidence>
<feature type="region of interest" description="Disordered" evidence="22">
    <location>
        <begin position="115"/>
        <end position="147"/>
    </location>
</feature>
<evidence type="ECO:0000256" key="6">
    <source>
        <dbReference type="ARBA" id="ARBA00022475"/>
    </source>
</evidence>
<dbReference type="GO" id="GO:0051017">
    <property type="term" value="P:actin filament bundle assembly"/>
    <property type="evidence" value="ECO:0007669"/>
    <property type="project" value="TreeGrafter"/>
</dbReference>
<keyword evidence="7" id="KW-0963">Cytoplasm</keyword>
<keyword evidence="15" id="KW-0206">Cytoskeleton</keyword>
<dbReference type="GO" id="GO:0005925">
    <property type="term" value="C:focal adhesion"/>
    <property type="evidence" value="ECO:0007669"/>
    <property type="project" value="UniProtKB-SubCell"/>
</dbReference>
<dbReference type="PANTHER" id="PTHR16768">
    <property type="entry name" value="DOWN REGULATED IN RENAL CARCINOMA 1/TU3A"/>
    <property type="match status" value="1"/>
</dbReference>
<reference evidence="23 24" key="1">
    <citation type="journal article" date="2019" name="Sci. Data">
        <title>Hybrid genome assembly and annotation of Danionella translucida.</title>
        <authorList>
            <person name="Kadobianskyi M."/>
            <person name="Schulze L."/>
            <person name="Schuelke M."/>
            <person name="Judkewitz B."/>
        </authorList>
    </citation>
    <scope>NUCLEOTIDE SEQUENCE [LARGE SCALE GENOMIC DNA]</scope>
    <source>
        <strain evidence="23 24">Bolton</strain>
    </source>
</reference>
<evidence type="ECO:0000256" key="2">
    <source>
        <dbReference type="ARBA" id="ARBA00004236"/>
    </source>
</evidence>
<dbReference type="AlphaFoldDB" id="A0A553RKK5"/>
<dbReference type="GO" id="GO:0043005">
    <property type="term" value="C:neuron projection"/>
    <property type="evidence" value="ECO:0007669"/>
    <property type="project" value="TreeGrafter"/>
</dbReference>
<feature type="non-terminal residue" evidence="23">
    <location>
        <position position="363"/>
    </location>
</feature>
<keyword evidence="14" id="KW-0009">Actin-binding</keyword>
<gene>
    <name evidence="23" type="ORF">DNTS_004540</name>
</gene>
<dbReference type="GO" id="GO:0030041">
    <property type="term" value="P:actin filament polymerization"/>
    <property type="evidence" value="ECO:0007669"/>
    <property type="project" value="TreeGrafter"/>
</dbReference>
<accession>A0A553RKK5</accession>
<evidence type="ECO:0000256" key="10">
    <source>
        <dbReference type="ARBA" id="ARBA00023016"/>
    </source>
</evidence>
<comment type="subcellular location">
    <subcellularLocation>
        <location evidence="3">Cell junction</location>
        <location evidence="3">Focal adhesion</location>
    </subcellularLocation>
    <subcellularLocation>
        <location evidence="2">Cell membrane</location>
    </subcellularLocation>
    <subcellularLocation>
        <location evidence="4">Cell projection</location>
    </subcellularLocation>
    <subcellularLocation>
        <location evidence="5">Cytoplasm</location>
        <location evidence="5">Cytoskeleton</location>
        <location evidence="5">Stress fiber</location>
    </subcellularLocation>
    <subcellularLocation>
        <location evidence="1">Nucleus</location>
    </subcellularLocation>
    <subcellularLocation>
        <location evidence="19">Synapse</location>
    </subcellularLocation>
</comment>
<evidence type="ECO:0000256" key="12">
    <source>
        <dbReference type="ARBA" id="ARBA00023054"/>
    </source>
</evidence>
<dbReference type="PANTHER" id="PTHR16768:SF3">
    <property type="entry name" value="ACTIN-ASSOCIATED PROTEIN FAM107A"/>
    <property type="match status" value="1"/>
</dbReference>
<evidence type="ECO:0000256" key="8">
    <source>
        <dbReference type="ARBA" id="ARBA00022604"/>
    </source>
</evidence>
<keyword evidence="17" id="KW-0966">Cell projection</keyword>
<keyword evidence="11" id="KW-0770">Synapse</keyword>
<evidence type="ECO:0000256" key="13">
    <source>
        <dbReference type="ARBA" id="ARBA00023136"/>
    </source>
</evidence>
<dbReference type="Pfam" id="PF06625">
    <property type="entry name" value="DUF1151"/>
    <property type="match status" value="1"/>
</dbReference>
<keyword evidence="16" id="KW-0539">Nucleus</keyword>
<evidence type="ECO:0000256" key="3">
    <source>
        <dbReference type="ARBA" id="ARBA00004246"/>
    </source>
</evidence>
<evidence type="ECO:0000313" key="23">
    <source>
        <dbReference type="EMBL" id="TRZ02716.1"/>
    </source>
</evidence>
<organism evidence="23 24">
    <name type="scientific">Danionella cerebrum</name>
    <dbReference type="NCBI Taxonomy" id="2873325"/>
    <lineage>
        <taxon>Eukaryota</taxon>
        <taxon>Metazoa</taxon>
        <taxon>Chordata</taxon>
        <taxon>Craniata</taxon>
        <taxon>Vertebrata</taxon>
        <taxon>Euteleostomi</taxon>
        <taxon>Actinopterygii</taxon>
        <taxon>Neopterygii</taxon>
        <taxon>Teleostei</taxon>
        <taxon>Ostariophysi</taxon>
        <taxon>Cypriniformes</taxon>
        <taxon>Danionidae</taxon>
        <taxon>Danioninae</taxon>
        <taxon>Danionella</taxon>
    </lineage>
</organism>
<keyword evidence="18" id="KW-0131">Cell cycle</keyword>
<evidence type="ECO:0000256" key="22">
    <source>
        <dbReference type="SAM" id="MobiDB-lite"/>
    </source>
</evidence>
<feature type="compositionally biased region" description="Basic and acidic residues" evidence="22">
    <location>
        <begin position="262"/>
        <end position="283"/>
    </location>
</feature>
<dbReference type="GO" id="GO:0032956">
    <property type="term" value="P:regulation of actin cytoskeleton organization"/>
    <property type="evidence" value="ECO:0007669"/>
    <property type="project" value="TreeGrafter"/>
</dbReference>
<dbReference type="GO" id="GO:0001725">
    <property type="term" value="C:stress fiber"/>
    <property type="evidence" value="ECO:0007669"/>
    <property type="project" value="UniProtKB-SubCell"/>
</dbReference>
<keyword evidence="24" id="KW-1185">Reference proteome</keyword>
<evidence type="ECO:0000256" key="17">
    <source>
        <dbReference type="ARBA" id="ARBA00023273"/>
    </source>
</evidence>
<feature type="compositionally biased region" description="Basic and acidic residues" evidence="22">
    <location>
        <begin position="193"/>
        <end position="210"/>
    </location>
</feature>
<evidence type="ECO:0000256" key="21">
    <source>
        <dbReference type="ARBA" id="ARBA00045129"/>
    </source>
</evidence>
<dbReference type="GO" id="GO:0003779">
    <property type="term" value="F:actin binding"/>
    <property type="evidence" value="ECO:0007669"/>
    <property type="project" value="UniProtKB-KW"/>
</dbReference>
<comment type="function">
    <text evidence="21">Stress-inducible actin-binding protein that plays a role in synaptic and cognitive functions by modulating actin filamentous (F-actin) dynamics. Mediates polymerization of globular actin to F-actin. Also binds to, stabilizes and bundles F-actin. Involved in synaptic function by regulating neurite outgrowth in an actin-dependent manner and for the acquisition of hippocampus-dependent cognitive function, such as learning and long-term memory. Plays a role in the actin and microtubule cytoskeleton organization; negatively regulates focal adhesion (FA) assembly promoting malignant glial cell migration in an actin-, microtubule- and MAP1A-dependent manner. Also involved in neuroblastoma G1/S phase cell cycle progression and cell proliferation inhibition by stimulating ubiquitination of NF-kappa-B subunit RELA and NF-kappa-B degradation in a COMMD1- and actin-dependent manner. May play a role in tumor development.</text>
</comment>
<dbReference type="GO" id="GO:0005886">
    <property type="term" value="C:plasma membrane"/>
    <property type="evidence" value="ECO:0007669"/>
    <property type="project" value="UniProtKB-SubCell"/>
</dbReference>
<evidence type="ECO:0000313" key="24">
    <source>
        <dbReference type="Proteomes" id="UP000316079"/>
    </source>
</evidence>
<keyword evidence="6" id="KW-1003">Cell membrane</keyword>
<feature type="region of interest" description="Disordered" evidence="22">
    <location>
        <begin position="42"/>
        <end position="73"/>
    </location>
</feature>
<sequence length="363" mass="41378">MISSSNVSHINRLHSQTVKIIPVDSQEEQATLGYEKCQRRVEPQRGEAFYPSPPSPEPVPVLNPPTSPRQHASEVDTALAVEITGKAYNIEQQSVKNGKHLNGGVSAYADIQWEQPHQPRNPGRDGEVSPLASYAPQPDYMTGDDDLIKPKKLTNPVKASKSHQELHRELLLNHKRGVTVENKSELQRVLEQRKRDQLMKQRKQEEEARRKISPLEQELLKRHQKLEELEKEQTRQEDEKCNAPEFIKVKEKLRRTSFTSSGEKEETAERTRGRGVKDQQECDSVQEKGYKGVAGRMVAFRYDAYLQHPGKQINTSEHQALEFCSAPLRSCQLQESRAEEFHKALVKHQNSVCEIQTLENTGG</sequence>
<protein>
    <recommendedName>
        <fullName evidence="20">Actin-associated protein FAM107A</fullName>
    </recommendedName>
</protein>
<comment type="caution">
    <text evidence="23">The sequence shown here is derived from an EMBL/GenBank/DDBJ whole genome shotgun (WGS) entry which is preliminary data.</text>
</comment>
<evidence type="ECO:0000256" key="16">
    <source>
        <dbReference type="ARBA" id="ARBA00023242"/>
    </source>
</evidence>
<evidence type="ECO:0000256" key="19">
    <source>
        <dbReference type="ARBA" id="ARBA00034103"/>
    </source>
</evidence>
<evidence type="ECO:0000256" key="7">
    <source>
        <dbReference type="ARBA" id="ARBA00022490"/>
    </source>
</evidence>